<keyword evidence="5" id="KW-1185">Reference proteome</keyword>
<dbReference type="FunFam" id="3.80.10.10:FF:000383">
    <property type="entry name" value="Leucine-rich repeat receptor protein kinase EMS1"/>
    <property type="match status" value="1"/>
</dbReference>
<keyword evidence="1" id="KW-0433">Leucine-rich repeat</keyword>
<dbReference type="Pfam" id="PF13855">
    <property type="entry name" value="LRR_8"/>
    <property type="match status" value="1"/>
</dbReference>
<sequence length="509" mass="56251">MEESSRGYSVKDLETEFACSVISRNDTPYTSEWSQWDCDTWIRCLNVRRRFQEKDSGGDMSAAAGASLSVSRPFLLPQPALDSAEQEAVYRVLESINSDVPWRTLFPDDFCISAPHGVVCDYFFDTTPSSAAVTPHITELSFGYVSDYSPNPPCNSNSTLDPFLFSPLSHLRKLFFYKCFTQMEIPFPDFSPLSSQNSSVEELIFIENPAIYGSISGKLSSLRRFVLTGSNVSGEIPRGFSELMNLEQLSISRNKFEGEIPTNFFHKVKKLKILDLSENGFRGNIPESIGNLTELLKIDMSFNGFSGEIPENFKGLKGLEFLDLSYNHFGNFGVPLFLGEMKSLKEVYLSGNFLGGQIPEIWENLGGILGIGLSGTGLVGNIPASMGAYLRNVCYLGLDNNKLEGPVPNEFGTLEFVSELNLENNKLGGRVPFSAGFVSKLGKKLKLKGNLDLCVDEGLMSSKVSGSLGQLKLCSKPDIPKTDLFKVSSYHGLHVSYVLMLIGFLFFLS</sequence>
<dbReference type="Pfam" id="PF00560">
    <property type="entry name" value="LRR_1"/>
    <property type="match status" value="2"/>
</dbReference>
<evidence type="ECO:0000313" key="4">
    <source>
        <dbReference type="EMBL" id="KAL2487909.1"/>
    </source>
</evidence>
<evidence type="ECO:0000313" key="5">
    <source>
        <dbReference type="Proteomes" id="UP001604277"/>
    </source>
</evidence>
<evidence type="ECO:0000256" key="1">
    <source>
        <dbReference type="ARBA" id="ARBA00022614"/>
    </source>
</evidence>
<organism evidence="4 5">
    <name type="scientific">Forsythia ovata</name>
    <dbReference type="NCBI Taxonomy" id="205694"/>
    <lineage>
        <taxon>Eukaryota</taxon>
        <taxon>Viridiplantae</taxon>
        <taxon>Streptophyta</taxon>
        <taxon>Embryophyta</taxon>
        <taxon>Tracheophyta</taxon>
        <taxon>Spermatophyta</taxon>
        <taxon>Magnoliopsida</taxon>
        <taxon>eudicotyledons</taxon>
        <taxon>Gunneridae</taxon>
        <taxon>Pentapetalae</taxon>
        <taxon>asterids</taxon>
        <taxon>lamiids</taxon>
        <taxon>Lamiales</taxon>
        <taxon>Oleaceae</taxon>
        <taxon>Forsythieae</taxon>
        <taxon>Forsythia</taxon>
    </lineage>
</organism>
<reference evidence="5" key="1">
    <citation type="submission" date="2024-07" db="EMBL/GenBank/DDBJ databases">
        <title>Two chromosome-level genome assemblies of Korean endemic species Abeliophyllum distichum and Forsythia ovata (Oleaceae).</title>
        <authorList>
            <person name="Jang H."/>
        </authorList>
    </citation>
    <scope>NUCLEOTIDE SEQUENCE [LARGE SCALE GENOMIC DNA]</scope>
</reference>
<evidence type="ECO:0000256" key="2">
    <source>
        <dbReference type="ARBA" id="ARBA00022737"/>
    </source>
</evidence>
<comment type="caution">
    <text evidence="4">The sequence shown here is derived from an EMBL/GenBank/DDBJ whole genome shotgun (WGS) entry which is preliminary data.</text>
</comment>
<feature type="transmembrane region" description="Helical" evidence="3">
    <location>
        <begin position="490"/>
        <end position="508"/>
    </location>
</feature>
<proteinExistence type="predicted"/>
<keyword evidence="2" id="KW-0677">Repeat</keyword>
<keyword evidence="3" id="KW-1133">Transmembrane helix</keyword>
<dbReference type="PANTHER" id="PTHR48004:SF103">
    <property type="entry name" value="OS01G0515300 PROTEIN"/>
    <property type="match status" value="1"/>
</dbReference>
<evidence type="ECO:0000256" key="3">
    <source>
        <dbReference type="SAM" id="Phobius"/>
    </source>
</evidence>
<keyword evidence="3" id="KW-0812">Transmembrane</keyword>
<dbReference type="AlphaFoldDB" id="A0ABD1RHK8"/>
<dbReference type="InterPro" id="IPR001611">
    <property type="entry name" value="Leu-rich_rpt"/>
</dbReference>
<dbReference type="SUPFAM" id="SSF52058">
    <property type="entry name" value="L domain-like"/>
    <property type="match status" value="1"/>
</dbReference>
<protein>
    <submittedName>
        <fullName evidence="4">ROP-interactive CRIB motif-containing protein 7</fullName>
    </submittedName>
</protein>
<name>A0ABD1RHK8_9LAMI</name>
<dbReference type="InterPro" id="IPR032675">
    <property type="entry name" value="LRR_dom_sf"/>
</dbReference>
<accession>A0ABD1RHK8</accession>
<dbReference type="Gene3D" id="3.80.10.10">
    <property type="entry name" value="Ribonuclease Inhibitor"/>
    <property type="match status" value="1"/>
</dbReference>
<keyword evidence="3" id="KW-0472">Membrane</keyword>
<dbReference type="Proteomes" id="UP001604277">
    <property type="component" value="Unassembled WGS sequence"/>
</dbReference>
<dbReference type="InterPro" id="IPR052941">
    <property type="entry name" value="StomDev_PlantInt_Reg"/>
</dbReference>
<dbReference type="PANTHER" id="PTHR48004">
    <property type="entry name" value="OS01G0149700 PROTEIN"/>
    <property type="match status" value="1"/>
</dbReference>
<dbReference type="EMBL" id="JBFOLJ010000012">
    <property type="protein sequence ID" value="KAL2487909.1"/>
    <property type="molecule type" value="Genomic_DNA"/>
</dbReference>
<gene>
    <name evidence="4" type="ORF">Fot_41201</name>
</gene>